<dbReference type="InterPro" id="IPR019888">
    <property type="entry name" value="Tscrpt_reg_AsnC-like"/>
</dbReference>
<dbReference type="PANTHER" id="PTHR30154">
    <property type="entry name" value="LEUCINE-RESPONSIVE REGULATORY PROTEIN"/>
    <property type="match status" value="1"/>
</dbReference>
<dbReference type="InterPro" id="IPR011008">
    <property type="entry name" value="Dimeric_a/b-barrel"/>
</dbReference>
<keyword evidence="2" id="KW-0238">DNA-binding</keyword>
<sequence length="156" mass="16933">MNIDKKDRLILEALQTDARQSLAAIGKRIGKRIGLSQPAMSERVRKLEEAGVIEGYGARVNLRALGVGLQAIIRIDTTHAGIARYLKLFESMPEVLSADRVTGEDCFFVRCAIAEPADLERVVDALAVDGSVTTSLVLSSPVNKRVTVHAARPPKK</sequence>
<dbReference type="InterPro" id="IPR011991">
    <property type="entry name" value="ArsR-like_HTH"/>
</dbReference>
<dbReference type="OrthoDB" id="5476at2"/>
<dbReference type="InterPro" id="IPR036388">
    <property type="entry name" value="WH-like_DNA-bd_sf"/>
</dbReference>
<evidence type="ECO:0000256" key="1">
    <source>
        <dbReference type="ARBA" id="ARBA00023015"/>
    </source>
</evidence>
<dbReference type="InterPro" id="IPR036390">
    <property type="entry name" value="WH_DNA-bd_sf"/>
</dbReference>
<dbReference type="Gene3D" id="1.10.10.10">
    <property type="entry name" value="Winged helix-like DNA-binding domain superfamily/Winged helix DNA-binding domain"/>
    <property type="match status" value="1"/>
</dbReference>
<protein>
    <submittedName>
        <fullName evidence="5">AsnC family transcriptional regulator</fullName>
    </submittedName>
</protein>
<evidence type="ECO:0000256" key="3">
    <source>
        <dbReference type="ARBA" id="ARBA00023163"/>
    </source>
</evidence>
<evidence type="ECO:0000256" key="2">
    <source>
        <dbReference type="ARBA" id="ARBA00023125"/>
    </source>
</evidence>
<dbReference type="PANTHER" id="PTHR30154:SF53">
    <property type="entry name" value="HTH-TYPE TRANSCRIPTIONAL REGULATOR LRPC"/>
    <property type="match status" value="1"/>
</dbReference>
<dbReference type="SMART" id="SM00344">
    <property type="entry name" value="HTH_ASNC"/>
    <property type="match status" value="1"/>
</dbReference>
<keyword evidence="1" id="KW-0805">Transcription regulation</keyword>
<dbReference type="PROSITE" id="PS50956">
    <property type="entry name" value="HTH_ASNC_2"/>
    <property type="match status" value="1"/>
</dbReference>
<dbReference type="Proteomes" id="UP000281118">
    <property type="component" value="Unassembled WGS sequence"/>
</dbReference>
<feature type="domain" description="HTH asnC-type" evidence="4">
    <location>
        <begin position="3"/>
        <end position="68"/>
    </location>
</feature>
<name>A0A433MDK6_9BURK</name>
<dbReference type="AlphaFoldDB" id="A0A433MDK6"/>
<organism evidence="5 6">
    <name type="scientific">Variovorax guangxiensis</name>
    <dbReference type="NCBI Taxonomy" id="1775474"/>
    <lineage>
        <taxon>Bacteria</taxon>
        <taxon>Pseudomonadati</taxon>
        <taxon>Pseudomonadota</taxon>
        <taxon>Betaproteobacteria</taxon>
        <taxon>Burkholderiales</taxon>
        <taxon>Comamonadaceae</taxon>
        <taxon>Variovorax</taxon>
    </lineage>
</organism>
<dbReference type="GO" id="GO:0043200">
    <property type="term" value="P:response to amino acid"/>
    <property type="evidence" value="ECO:0007669"/>
    <property type="project" value="TreeGrafter"/>
</dbReference>
<keyword evidence="3" id="KW-0804">Transcription</keyword>
<comment type="caution">
    <text evidence="5">The sequence shown here is derived from an EMBL/GenBank/DDBJ whole genome shotgun (WGS) entry which is preliminary data.</text>
</comment>
<dbReference type="Pfam" id="PF01037">
    <property type="entry name" value="AsnC_trans_reg"/>
    <property type="match status" value="1"/>
</dbReference>
<dbReference type="RefSeq" id="WP_126018905.1">
    <property type="nucleotide sequence ID" value="NZ_RXFT01000001.1"/>
</dbReference>
<dbReference type="SUPFAM" id="SSF54909">
    <property type="entry name" value="Dimeric alpha+beta barrel"/>
    <property type="match status" value="1"/>
</dbReference>
<dbReference type="GO" id="GO:0006355">
    <property type="term" value="P:regulation of DNA-templated transcription"/>
    <property type="evidence" value="ECO:0007669"/>
    <property type="project" value="UniProtKB-ARBA"/>
</dbReference>
<dbReference type="Gene3D" id="3.30.70.920">
    <property type="match status" value="1"/>
</dbReference>
<dbReference type="SUPFAM" id="SSF46785">
    <property type="entry name" value="Winged helix' DNA-binding domain"/>
    <property type="match status" value="1"/>
</dbReference>
<gene>
    <name evidence="5" type="ORF">EJP67_02085</name>
</gene>
<dbReference type="Pfam" id="PF13404">
    <property type="entry name" value="HTH_AsnC-type"/>
    <property type="match status" value="1"/>
</dbReference>
<evidence type="ECO:0000259" key="4">
    <source>
        <dbReference type="PROSITE" id="PS50956"/>
    </source>
</evidence>
<proteinExistence type="predicted"/>
<dbReference type="CDD" id="cd00090">
    <property type="entry name" value="HTH_ARSR"/>
    <property type="match status" value="1"/>
</dbReference>
<dbReference type="PRINTS" id="PR00033">
    <property type="entry name" value="HTHASNC"/>
</dbReference>
<dbReference type="InterPro" id="IPR019887">
    <property type="entry name" value="Tscrpt_reg_AsnC/Lrp_C"/>
</dbReference>
<accession>A0A433MDK6</accession>
<dbReference type="GO" id="GO:0005829">
    <property type="term" value="C:cytosol"/>
    <property type="evidence" value="ECO:0007669"/>
    <property type="project" value="TreeGrafter"/>
</dbReference>
<dbReference type="GO" id="GO:0043565">
    <property type="term" value="F:sequence-specific DNA binding"/>
    <property type="evidence" value="ECO:0007669"/>
    <property type="project" value="InterPro"/>
</dbReference>
<dbReference type="InterPro" id="IPR000485">
    <property type="entry name" value="AsnC-type_HTH_dom"/>
</dbReference>
<dbReference type="EMBL" id="RXFT01000001">
    <property type="protein sequence ID" value="RUR65842.1"/>
    <property type="molecule type" value="Genomic_DNA"/>
</dbReference>
<reference evidence="5 6" key="1">
    <citation type="submission" date="2018-12" db="EMBL/GenBank/DDBJ databases">
        <title>The genome sequences of Variovorax guangxiensis DSM 27352.</title>
        <authorList>
            <person name="Gao J."/>
            <person name="Sun J."/>
        </authorList>
    </citation>
    <scope>NUCLEOTIDE SEQUENCE [LARGE SCALE GENOMIC DNA]</scope>
    <source>
        <strain evidence="5 6">DSM 27352</strain>
    </source>
</reference>
<evidence type="ECO:0000313" key="6">
    <source>
        <dbReference type="Proteomes" id="UP000281118"/>
    </source>
</evidence>
<evidence type="ECO:0000313" key="5">
    <source>
        <dbReference type="EMBL" id="RUR65842.1"/>
    </source>
</evidence>